<gene>
    <name evidence="5" type="ORF">C0Z18_27000</name>
</gene>
<dbReference type="Proteomes" id="UP000235616">
    <property type="component" value="Unassembled WGS sequence"/>
</dbReference>
<keyword evidence="2" id="KW-0238">DNA-binding</keyword>
<organism evidence="5 6">
    <name type="scientific">Trinickia dabaoshanensis</name>
    <dbReference type="NCBI Taxonomy" id="564714"/>
    <lineage>
        <taxon>Bacteria</taxon>
        <taxon>Pseudomonadati</taxon>
        <taxon>Pseudomonadota</taxon>
        <taxon>Betaproteobacteria</taxon>
        <taxon>Burkholderiales</taxon>
        <taxon>Burkholderiaceae</taxon>
        <taxon>Trinickia</taxon>
    </lineage>
</organism>
<dbReference type="SMART" id="SM00342">
    <property type="entry name" value="HTH_ARAC"/>
    <property type="match status" value="1"/>
</dbReference>
<sequence length="318" mass="35708">MKSTSALRAETRRFSDVYLHSQAIANWTQRYEQISPGSASTTLRQISGRHFHVFHEQLNQRVLQEGRAPHNQLCFALPVVHAVAPFVQGRAVSLPSLLTLRGGEEFVVHLPCDTDVIAFTIDRAVTDDPEHAALSQLPERILAQPVLPVSPPRYRAAVHDLQDVLHMALDDESLVNREAFDEKLLAHSVIGIVLSLVQSDDEGSPTLPHMSTQSYIVRKSQEIALDSDDDVLTVLDLCHRLKISRRTLQYSFQNVAGTTPTAYLRSIRLNAVRRFLMTTPPSVRIGDVAAQFGFCHFGRFSSYYQQHFHELPSQTPRA</sequence>
<keyword evidence="1" id="KW-0805">Transcription regulation</keyword>
<dbReference type="AlphaFoldDB" id="A0A2N7VEB2"/>
<evidence type="ECO:0000256" key="2">
    <source>
        <dbReference type="ARBA" id="ARBA00023125"/>
    </source>
</evidence>
<dbReference type="OrthoDB" id="185346at2"/>
<comment type="caution">
    <text evidence="5">The sequence shown here is derived from an EMBL/GenBank/DDBJ whole genome shotgun (WGS) entry which is preliminary data.</text>
</comment>
<name>A0A2N7VEB2_9BURK</name>
<reference evidence="5 6" key="1">
    <citation type="submission" date="2018-01" db="EMBL/GenBank/DDBJ databases">
        <title>Whole genome analyses suggest that Burkholderia sensu lato contains two further novel genera in the rhizoxinica-symbiotica group Mycetohabitans gen. nov., and Trinickia gen. nov.: implications for the evolution of diazotrophy and nodulation in the Burkholderiaceae.</title>
        <authorList>
            <person name="Estrada-de los Santos P."/>
            <person name="Palmer M."/>
            <person name="Chavez-Ramirez B."/>
            <person name="Beukes C."/>
            <person name="Steenkamp E.T."/>
            <person name="Hirsch A.M."/>
            <person name="Manyaka P."/>
            <person name="Maluk M."/>
            <person name="Lafos M."/>
            <person name="Crook M."/>
            <person name="Gross E."/>
            <person name="Simon M.F."/>
            <person name="Bueno dos Reis Junior F."/>
            <person name="Poole P.S."/>
            <person name="Venter S.N."/>
            <person name="James E.K."/>
        </authorList>
    </citation>
    <scope>NUCLEOTIDE SEQUENCE [LARGE SCALE GENOMIC DNA]</scope>
    <source>
        <strain evidence="5 6">GIMN1.004</strain>
    </source>
</reference>
<evidence type="ECO:0000313" key="5">
    <source>
        <dbReference type="EMBL" id="PMS15488.1"/>
    </source>
</evidence>
<dbReference type="GO" id="GO:0043565">
    <property type="term" value="F:sequence-specific DNA binding"/>
    <property type="evidence" value="ECO:0007669"/>
    <property type="project" value="InterPro"/>
</dbReference>
<evidence type="ECO:0000259" key="4">
    <source>
        <dbReference type="PROSITE" id="PS01124"/>
    </source>
</evidence>
<dbReference type="PROSITE" id="PS01124">
    <property type="entry name" value="HTH_ARAC_FAMILY_2"/>
    <property type="match status" value="1"/>
</dbReference>
<feature type="domain" description="HTH araC/xylS-type" evidence="4">
    <location>
        <begin position="217"/>
        <end position="318"/>
    </location>
</feature>
<keyword evidence="6" id="KW-1185">Reference proteome</keyword>
<evidence type="ECO:0000313" key="6">
    <source>
        <dbReference type="Proteomes" id="UP000235616"/>
    </source>
</evidence>
<dbReference type="PANTHER" id="PTHR46796:SF12">
    <property type="entry name" value="HTH-TYPE DNA-BINDING TRANSCRIPTIONAL ACTIVATOR EUTR"/>
    <property type="match status" value="1"/>
</dbReference>
<dbReference type="InterPro" id="IPR018060">
    <property type="entry name" value="HTH_AraC"/>
</dbReference>
<evidence type="ECO:0000256" key="3">
    <source>
        <dbReference type="ARBA" id="ARBA00023163"/>
    </source>
</evidence>
<keyword evidence="3" id="KW-0804">Transcription</keyword>
<dbReference type="EMBL" id="PNYA01000031">
    <property type="protein sequence ID" value="PMS15488.1"/>
    <property type="molecule type" value="Genomic_DNA"/>
</dbReference>
<dbReference type="Pfam" id="PF12833">
    <property type="entry name" value="HTH_18"/>
    <property type="match status" value="1"/>
</dbReference>
<dbReference type="Gene3D" id="1.10.10.60">
    <property type="entry name" value="Homeodomain-like"/>
    <property type="match status" value="1"/>
</dbReference>
<evidence type="ECO:0000256" key="1">
    <source>
        <dbReference type="ARBA" id="ARBA00023015"/>
    </source>
</evidence>
<protein>
    <submittedName>
        <fullName evidence="5">AraC family transcriptional regulator</fullName>
    </submittedName>
</protein>
<accession>A0A2N7VEB2</accession>
<dbReference type="GO" id="GO:0003700">
    <property type="term" value="F:DNA-binding transcription factor activity"/>
    <property type="evidence" value="ECO:0007669"/>
    <property type="project" value="InterPro"/>
</dbReference>
<proteinExistence type="predicted"/>
<dbReference type="InterPro" id="IPR050204">
    <property type="entry name" value="AraC_XylS_family_regulators"/>
</dbReference>
<dbReference type="PANTHER" id="PTHR46796">
    <property type="entry name" value="HTH-TYPE TRANSCRIPTIONAL ACTIVATOR RHAS-RELATED"/>
    <property type="match status" value="1"/>
</dbReference>
<dbReference type="RefSeq" id="WP_102648504.1">
    <property type="nucleotide sequence ID" value="NZ_PNYA01000031.1"/>
</dbReference>